<name>A0A7V5PP46_CALAY</name>
<dbReference type="AlphaFoldDB" id="A0A7V5PP46"/>
<reference evidence="2" key="1">
    <citation type="journal article" date="2020" name="mSystems">
        <title>Genome- and Community-Level Interaction Insights into Carbon Utilization and Element Cycling Functions of Hydrothermarchaeota in Hydrothermal Sediment.</title>
        <authorList>
            <person name="Zhou Z."/>
            <person name="Liu Y."/>
            <person name="Xu W."/>
            <person name="Pan J."/>
            <person name="Luo Z.H."/>
            <person name="Li M."/>
        </authorList>
    </citation>
    <scope>NUCLEOTIDE SEQUENCE [LARGE SCALE GENOMIC DNA]</scope>
    <source>
        <strain evidence="2">HyVt-527</strain>
    </source>
</reference>
<accession>A0A7V5PP46</accession>
<comment type="caution">
    <text evidence="2">The sequence shown here is derived from an EMBL/GenBank/DDBJ whole genome shotgun (WGS) entry which is preliminary data.</text>
</comment>
<dbReference type="InterPro" id="IPR012340">
    <property type="entry name" value="NA-bd_OB-fold"/>
</dbReference>
<organism evidence="2">
    <name type="scientific">Caldithrix abyssi</name>
    <dbReference type="NCBI Taxonomy" id="187145"/>
    <lineage>
        <taxon>Bacteria</taxon>
        <taxon>Pseudomonadati</taxon>
        <taxon>Calditrichota</taxon>
        <taxon>Calditrichia</taxon>
        <taxon>Calditrichales</taxon>
        <taxon>Calditrichaceae</taxon>
        <taxon>Caldithrix</taxon>
    </lineage>
</organism>
<evidence type="ECO:0000313" key="2">
    <source>
        <dbReference type="EMBL" id="HHJ52190.1"/>
    </source>
</evidence>
<dbReference type="Pfam" id="PF11967">
    <property type="entry name" value="RecO_N"/>
    <property type="match status" value="1"/>
</dbReference>
<sequence>MAGSAFTNGKWNYIGRICPFPRIPSIPDVSRPIRAGIPAAIRAGSGLSDSPIFTGAAIVIQIGEKKLSALHKSNAIILSAIRWHDSSKIITLYAREWGKIKVIAKGALRRTSPFGGKLETLN</sequence>
<feature type="domain" description="DNA replication/recombination mediator RecO N-terminal" evidence="1">
    <location>
        <begin position="70"/>
        <end position="121"/>
    </location>
</feature>
<evidence type="ECO:0000259" key="1">
    <source>
        <dbReference type="Pfam" id="PF11967"/>
    </source>
</evidence>
<protein>
    <recommendedName>
        <fullName evidence="1">DNA replication/recombination mediator RecO N-terminal domain-containing protein</fullName>
    </recommendedName>
</protein>
<feature type="non-terminal residue" evidence="2">
    <location>
        <position position="122"/>
    </location>
</feature>
<proteinExistence type="predicted"/>
<dbReference type="SUPFAM" id="SSF50249">
    <property type="entry name" value="Nucleic acid-binding proteins"/>
    <property type="match status" value="1"/>
</dbReference>
<dbReference type="Gene3D" id="2.40.50.140">
    <property type="entry name" value="Nucleic acid-binding proteins"/>
    <property type="match status" value="1"/>
</dbReference>
<gene>
    <name evidence="2" type="ORF">ENJ89_03250</name>
</gene>
<dbReference type="InterPro" id="IPR022572">
    <property type="entry name" value="DNA_rep/recomb_RecO_N"/>
</dbReference>
<dbReference type="Proteomes" id="UP000886124">
    <property type="component" value="Unassembled WGS sequence"/>
</dbReference>
<dbReference type="EMBL" id="DROD01000222">
    <property type="protein sequence ID" value="HHJ52190.1"/>
    <property type="molecule type" value="Genomic_DNA"/>
</dbReference>